<dbReference type="OrthoDB" id="582363at2"/>
<protein>
    <submittedName>
        <fullName evidence="1">Uncharacterized protein</fullName>
    </submittedName>
</protein>
<evidence type="ECO:0000313" key="2">
    <source>
        <dbReference type="Proteomes" id="UP000245124"/>
    </source>
</evidence>
<accession>A0A2R5FLY6</accession>
<comment type="caution">
    <text evidence="1">The sequence shown here is derived from an EMBL/GenBank/DDBJ whole genome shotgun (WGS) entry which is preliminary data.</text>
</comment>
<organism evidence="1 2">
    <name type="scientific">Nostoc commune NIES-4072</name>
    <dbReference type="NCBI Taxonomy" id="2005467"/>
    <lineage>
        <taxon>Bacteria</taxon>
        <taxon>Bacillati</taxon>
        <taxon>Cyanobacteriota</taxon>
        <taxon>Cyanophyceae</taxon>
        <taxon>Nostocales</taxon>
        <taxon>Nostocaceae</taxon>
        <taxon>Nostoc</taxon>
    </lineage>
</organism>
<gene>
    <name evidence="1" type="ORF">NIES4072_26950</name>
</gene>
<dbReference type="EMBL" id="BDUD01000001">
    <property type="protein sequence ID" value="GBG19029.1"/>
    <property type="molecule type" value="Genomic_DNA"/>
</dbReference>
<evidence type="ECO:0000313" key="1">
    <source>
        <dbReference type="EMBL" id="GBG19029.1"/>
    </source>
</evidence>
<proteinExistence type="predicted"/>
<reference evidence="1 2" key="1">
    <citation type="submission" date="2017-06" db="EMBL/GenBank/DDBJ databases">
        <title>Genome sequencing of cyanobaciteial culture collection at National Institute for Environmental Studies (NIES).</title>
        <authorList>
            <person name="Hirose Y."/>
            <person name="Shimura Y."/>
            <person name="Fujisawa T."/>
            <person name="Nakamura Y."/>
            <person name="Kawachi M."/>
        </authorList>
    </citation>
    <scope>NUCLEOTIDE SEQUENCE [LARGE SCALE GENOMIC DNA]</scope>
    <source>
        <strain evidence="1 2">NIES-4072</strain>
    </source>
</reference>
<dbReference type="Proteomes" id="UP000245124">
    <property type="component" value="Unassembled WGS sequence"/>
</dbReference>
<name>A0A2R5FLY6_NOSCO</name>
<sequence length="84" mass="10083">MTNKQQDMINLLNEMYCNINYSSPIDYFLDIEFLDGEDWVHLEQIEVARLNLILNGRINELKYTEDELREYIQKELKALSILIE</sequence>
<dbReference type="RefSeq" id="WP_109008909.1">
    <property type="nucleotide sequence ID" value="NZ_BDUD01000001.1"/>
</dbReference>
<dbReference type="AlphaFoldDB" id="A0A2R5FLY6"/>
<keyword evidence="2" id="KW-1185">Reference proteome</keyword>